<feature type="chain" id="PRO_5039947835" evidence="2">
    <location>
        <begin position="23"/>
        <end position="219"/>
    </location>
</feature>
<proteinExistence type="predicted"/>
<dbReference type="Proteomes" id="UP000301870">
    <property type="component" value="Chromosome 2"/>
</dbReference>
<dbReference type="KEGG" id="sliu:111357365"/>
<dbReference type="GeneID" id="111357365"/>
<evidence type="ECO:0000256" key="2">
    <source>
        <dbReference type="SAM" id="SignalP"/>
    </source>
</evidence>
<evidence type="ECO:0000256" key="1">
    <source>
        <dbReference type="SAM" id="MobiDB-lite"/>
    </source>
</evidence>
<accession>A0A9J7IYE2</accession>
<dbReference type="AlphaFoldDB" id="A0A9J7IYE2"/>
<feature type="region of interest" description="Disordered" evidence="1">
    <location>
        <begin position="196"/>
        <end position="219"/>
    </location>
</feature>
<evidence type="ECO:0000313" key="3">
    <source>
        <dbReference type="Proteomes" id="UP000301870"/>
    </source>
</evidence>
<keyword evidence="2" id="KW-0732">Signal</keyword>
<gene>
    <name evidence="4" type="primary">LOC111357365</name>
</gene>
<name>A0A9J7IYE2_SPOLT</name>
<protein>
    <submittedName>
        <fullName evidence="4">Uncharacterized protein LOC111357365 isoform X1</fullName>
    </submittedName>
</protein>
<keyword evidence="3" id="KW-1185">Reference proteome</keyword>
<reference evidence="4" key="1">
    <citation type="submission" date="2025-08" db="UniProtKB">
        <authorList>
            <consortium name="RefSeq"/>
        </authorList>
    </citation>
    <scope>IDENTIFICATION</scope>
    <source>
        <strain evidence="4">Ishihara</strain>
        <tissue evidence="4">Whole body</tissue>
    </source>
</reference>
<dbReference type="RefSeq" id="XP_022827780.1">
    <property type="nucleotide sequence ID" value="XM_022972012.1"/>
</dbReference>
<dbReference type="OrthoDB" id="7167987at2759"/>
<organism evidence="3 4">
    <name type="scientific">Spodoptera litura</name>
    <name type="common">Asian cotton leafworm</name>
    <dbReference type="NCBI Taxonomy" id="69820"/>
    <lineage>
        <taxon>Eukaryota</taxon>
        <taxon>Metazoa</taxon>
        <taxon>Ecdysozoa</taxon>
        <taxon>Arthropoda</taxon>
        <taxon>Hexapoda</taxon>
        <taxon>Insecta</taxon>
        <taxon>Pterygota</taxon>
        <taxon>Neoptera</taxon>
        <taxon>Endopterygota</taxon>
        <taxon>Lepidoptera</taxon>
        <taxon>Glossata</taxon>
        <taxon>Ditrysia</taxon>
        <taxon>Noctuoidea</taxon>
        <taxon>Noctuidae</taxon>
        <taxon>Amphipyrinae</taxon>
        <taxon>Spodoptera</taxon>
    </lineage>
</organism>
<sequence length="219" mass="25031">MNIKWFINLAVLFVASDNLVQSFNISVYDICPLYKKGASLNIHDVVGRWMTVYTQPRAIDCFKFQVRATTDLEREQYVIKYGEFGGRVDWNLCLLQVETLAGKHFLMGNGSESGLLENIIIMENKNAGDYMLQNQSADQWMLFGRRGSEVLMIRDCYGETAAAFARAPYWPSTTELSAIFHRSGIAAQTRGRLLCEPHEGPRRQPHYVASYSHNTNRNY</sequence>
<evidence type="ECO:0000313" key="4">
    <source>
        <dbReference type="RefSeq" id="XP_022827780.1"/>
    </source>
</evidence>
<feature type="signal peptide" evidence="2">
    <location>
        <begin position="1"/>
        <end position="22"/>
    </location>
</feature>